<evidence type="ECO:0000313" key="3">
    <source>
        <dbReference type="EMBL" id="KAH8979833.1"/>
    </source>
</evidence>
<protein>
    <submittedName>
        <fullName evidence="3">Uncharacterized protein</fullName>
    </submittedName>
</protein>
<feature type="compositionally biased region" description="Low complexity" evidence="1">
    <location>
        <begin position="261"/>
        <end position="272"/>
    </location>
</feature>
<feature type="region of interest" description="Disordered" evidence="1">
    <location>
        <begin position="312"/>
        <end position="340"/>
    </location>
</feature>
<name>A0AAD4L667_9AGAM</name>
<reference evidence="3" key="1">
    <citation type="submission" date="2022-01" db="EMBL/GenBank/DDBJ databases">
        <title>Comparative genomics reveals a dynamic genome evolution in the ectomycorrhizal milk-cap (Lactarius) mushrooms.</title>
        <authorList>
            <consortium name="DOE Joint Genome Institute"/>
            <person name="Lebreton A."/>
            <person name="Tang N."/>
            <person name="Kuo A."/>
            <person name="LaButti K."/>
            <person name="Drula E."/>
            <person name="Barry K."/>
            <person name="Clum A."/>
            <person name="Lipzen A."/>
            <person name="Mousain D."/>
            <person name="Ng V."/>
            <person name="Wang R."/>
            <person name="Wang X."/>
            <person name="Dai Y."/>
            <person name="Henrissat B."/>
            <person name="Grigoriev I.V."/>
            <person name="Guerin-Laguette A."/>
            <person name="Yu F."/>
            <person name="Martin F.M."/>
        </authorList>
    </citation>
    <scope>NUCLEOTIDE SEQUENCE</scope>
    <source>
        <strain evidence="3">QP</strain>
    </source>
</reference>
<feature type="transmembrane region" description="Helical" evidence="2">
    <location>
        <begin position="184"/>
        <end position="208"/>
    </location>
</feature>
<proteinExistence type="predicted"/>
<feature type="region of interest" description="Disordered" evidence="1">
    <location>
        <begin position="243"/>
        <end position="280"/>
    </location>
</feature>
<keyword evidence="4" id="KW-1185">Reference proteome</keyword>
<keyword evidence="2" id="KW-1133">Transmembrane helix</keyword>
<keyword evidence="2" id="KW-0812">Transmembrane</keyword>
<dbReference type="EMBL" id="JAKELL010000154">
    <property type="protein sequence ID" value="KAH8979833.1"/>
    <property type="molecule type" value="Genomic_DNA"/>
</dbReference>
<evidence type="ECO:0000256" key="2">
    <source>
        <dbReference type="SAM" id="Phobius"/>
    </source>
</evidence>
<sequence length="385" mass="40920">MADFDPSWNVVPLSDSSAVSFVGNWSAYTPSGFRNVSHPETIASVAFSFHGTAARVVGFVSFGPLYDPLQGRITWGSEERVFDIPSFSGDTRCIGDGPSSLYNLSGTETCPPPTFYSVESLLCNQYTLNLTVSPDQAMRLKQFEFLPCTSDGDPASASTTALASASSSASAIATEKKQTLSAGVIAGAALGALIALLALGSLAFLIILRRRRRRIGTLPSPSSPPPSPSPFLICFSRSRSWLRQPGRHPKPTNPSAEFLTSSSSSSSPAAASRGDSRTVQGYYPTTTMMIDASGSTPPSTVLPLMGPWSSARSAGNARDGGTAFEKQQEPEPSGLPVAHGYLPDSKELMAWQEREQAGAQGLARTPSTTEVLPLYQTRRSLRRPS</sequence>
<gene>
    <name evidence="3" type="ORF">EDB92DRAFT_1902525</name>
</gene>
<evidence type="ECO:0000256" key="1">
    <source>
        <dbReference type="SAM" id="MobiDB-lite"/>
    </source>
</evidence>
<keyword evidence="2" id="KW-0472">Membrane</keyword>
<evidence type="ECO:0000313" key="4">
    <source>
        <dbReference type="Proteomes" id="UP001201163"/>
    </source>
</evidence>
<dbReference type="Proteomes" id="UP001201163">
    <property type="component" value="Unassembled WGS sequence"/>
</dbReference>
<comment type="caution">
    <text evidence="3">The sequence shown here is derived from an EMBL/GenBank/DDBJ whole genome shotgun (WGS) entry which is preliminary data.</text>
</comment>
<feature type="region of interest" description="Disordered" evidence="1">
    <location>
        <begin position="354"/>
        <end position="385"/>
    </location>
</feature>
<dbReference type="AlphaFoldDB" id="A0AAD4L667"/>
<accession>A0AAD4L667</accession>
<organism evidence="3 4">
    <name type="scientific">Lactarius akahatsu</name>
    <dbReference type="NCBI Taxonomy" id="416441"/>
    <lineage>
        <taxon>Eukaryota</taxon>
        <taxon>Fungi</taxon>
        <taxon>Dikarya</taxon>
        <taxon>Basidiomycota</taxon>
        <taxon>Agaricomycotina</taxon>
        <taxon>Agaricomycetes</taxon>
        <taxon>Russulales</taxon>
        <taxon>Russulaceae</taxon>
        <taxon>Lactarius</taxon>
    </lineage>
</organism>